<proteinExistence type="predicted"/>
<dbReference type="InterPro" id="IPR027887">
    <property type="entry name" value="DUF4464"/>
</dbReference>
<evidence type="ECO:0000256" key="1">
    <source>
        <dbReference type="ARBA" id="ARBA00003056"/>
    </source>
</evidence>
<evidence type="ECO:0000256" key="3">
    <source>
        <dbReference type="ARBA" id="ARBA00004496"/>
    </source>
</evidence>
<dbReference type="GO" id="GO:0005634">
    <property type="term" value="C:nucleus"/>
    <property type="evidence" value="ECO:0007669"/>
    <property type="project" value="UniProtKB-SubCell"/>
</dbReference>
<dbReference type="PANTHER" id="PTHR33588:SF1">
    <property type="entry name" value="CILIA- AND FLAGELLA-ASSOCIATED PROTEIN 299"/>
    <property type="match status" value="1"/>
</dbReference>
<evidence type="ECO:0000313" key="8">
    <source>
        <dbReference type="Proteomes" id="UP000822688"/>
    </source>
</evidence>
<dbReference type="EMBL" id="CM026424">
    <property type="protein sequence ID" value="KAG0580220.1"/>
    <property type="molecule type" value="Genomic_DNA"/>
</dbReference>
<reference evidence="7" key="1">
    <citation type="submission" date="2020-06" db="EMBL/GenBank/DDBJ databases">
        <title>WGS assembly of Ceratodon purpureus strain R40.</title>
        <authorList>
            <person name="Carey S.B."/>
            <person name="Jenkins J."/>
            <person name="Shu S."/>
            <person name="Lovell J.T."/>
            <person name="Sreedasyam A."/>
            <person name="Maumus F."/>
            <person name="Tiley G.P."/>
            <person name="Fernandez-Pozo N."/>
            <person name="Barry K."/>
            <person name="Chen C."/>
            <person name="Wang M."/>
            <person name="Lipzen A."/>
            <person name="Daum C."/>
            <person name="Saski C.A."/>
            <person name="Payton A.C."/>
            <person name="Mcbreen J.C."/>
            <person name="Conrad R.E."/>
            <person name="Kollar L.M."/>
            <person name="Olsson S."/>
            <person name="Huttunen S."/>
            <person name="Landis J.B."/>
            <person name="Wickett N.J."/>
            <person name="Johnson M.G."/>
            <person name="Rensing S.A."/>
            <person name="Grimwood J."/>
            <person name="Schmutz J."/>
            <person name="Mcdaniel S.F."/>
        </authorList>
    </citation>
    <scope>NUCLEOTIDE SEQUENCE</scope>
    <source>
        <strain evidence="7">R40</strain>
    </source>
</reference>
<dbReference type="AlphaFoldDB" id="A0A8T0I903"/>
<evidence type="ECO:0000313" key="7">
    <source>
        <dbReference type="EMBL" id="KAG0580220.1"/>
    </source>
</evidence>
<accession>A0A8T0I903</accession>
<comment type="subcellular location">
    <subcellularLocation>
        <location evidence="3">Cytoplasm</location>
    </subcellularLocation>
    <subcellularLocation>
        <location evidence="2">Nucleus</location>
    </subcellularLocation>
</comment>
<evidence type="ECO:0000256" key="2">
    <source>
        <dbReference type="ARBA" id="ARBA00004123"/>
    </source>
</evidence>
<sequence length="243" mass="28104">MASKKKEEFPAFTNAQGIAIATEFDLYEDYLDSQITPTDMFYLEDLELARQLVEMGYRSNAEVMSREEFADFKKIAEAARLAAMAKMPKKQFSAGKDVSAHPFLLALQEREKPVREGKLSTVIFIRDYLKNGQEVSGYIDYAERMKTTDLEPVFLLKRRFLPTPEDLSFFNWHSNISTTRQTPSWLVIADDETGMYLKNKLDRKVMCMDPTLTSPGDNSTRTVIKSHEYEQIVIFDHITRRKL</sequence>
<keyword evidence="6" id="KW-0539">Nucleus</keyword>
<protein>
    <recommendedName>
        <fullName evidence="4">Cilia- and flagella-associated protein 299</fullName>
    </recommendedName>
</protein>
<name>A0A8T0I903_CERPU</name>
<keyword evidence="5" id="KW-0963">Cytoplasm</keyword>
<dbReference type="PANTHER" id="PTHR33588">
    <property type="entry name" value="CILIA- AND FLAGELLA-ASSOCIATED PROTEIN 299"/>
    <property type="match status" value="1"/>
</dbReference>
<comment type="function">
    <text evidence="1">May be involved in spermatogenesis.</text>
</comment>
<dbReference type="GO" id="GO:0005737">
    <property type="term" value="C:cytoplasm"/>
    <property type="evidence" value="ECO:0007669"/>
    <property type="project" value="UniProtKB-SubCell"/>
</dbReference>
<gene>
    <name evidence="7" type="ORF">KC19_4G157700</name>
</gene>
<organism evidence="7 8">
    <name type="scientific">Ceratodon purpureus</name>
    <name type="common">Fire moss</name>
    <name type="synonym">Dicranum purpureum</name>
    <dbReference type="NCBI Taxonomy" id="3225"/>
    <lineage>
        <taxon>Eukaryota</taxon>
        <taxon>Viridiplantae</taxon>
        <taxon>Streptophyta</taxon>
        <taxon>Embryophyta</taxon>
        <taxon>Bryophyta</taxon>
        <taxon>Bryophytina</taxon>
        <taxon>Bryopsida</taxon>
        <taxon>Dicranidae</taxon>
        <taxon>Pseudoditrichales</taxon>
        <taxon>Ditrichaceae</taxon>
        <taxon>Ceratodon</taxon>
    </lineage>
</organism>
<evidence type="ECO:0000256" key="6">
    <source>
        <dbReference type="ARBA" id="ARBA00023242"/>
    </source>
</evidence>
<evidence type="ECO:0000256" key="4">
    <source>
        <dbReference type="ARBA" id="ARBA00021436"/>
    </source>
</evidence>
<dbReference type="Proteomes" id="UP000822688">
    <property type="component" value="Chromosome 4"/>
</dbReference>
<evidence type="ECO:0000256" key="5">
    <source>
        <dbReference type="ARBA" id="ARBA00022490"/>
    </source>
</evidence>
<keyword evidence="8" id="KW-1185">Reference proteome</keyword>
<comment type="caution">
    <text evidence="7">The sequence shown here is derived from an EMBL/GenBank/DDBJ whole genome shotgun (WGS) entry which is preliminary data.</text>
</comment>
<dbReference type="Pfam" id="PF14713">
    <property type="entry name" value="DUF4464"/>
    <property type="match status" value="1"/>
</dbReference>